<evidence type="ECO:0000313" key="2">
    <source>
        <dbReference type="Proteomes" id="UP001396334"/>
    </source>
</evidence>
<proteinExistence type="predicted"/>
<dbReference type="EMBL" id="JBBPBN010000041">
    <property type="protein sequence ID" value="KAK8998491.1"/>
    <property type="molecule type" value="Genomic_DNA"/>
</dbReference>
<evidence type="ECO:0000313" key="1">
    <source>
        <dbReference type="EMBL" id="KAK8998491.1"/>
    </source>
</evidence>
<protein>
    <submittedName>
        <fullName evidence="1">Uncharacterized protein</fullName>
    </submittedName>
</protein>
<reference evidence="1 2" key="1">
    <citation type="journal article" date="2024" name="G3 (Bethesda)">
        <title>Genome assembly of Hibiscus sabdariffa L. provides insights into metabolisms of medicinal natural products.</title>
        <authorList>
            <person name="Kim T."/>
        </authorList>
    </citation>
    <scope>NUCLEOTIDE SEQUENCE [LARGE SCALE GENOMIC DNA]</scope>
    <source>
        <strain evidence="1">TK-2024</strain>
        <tissue evidence="1">Old leaves</tissue>
    </source>
</reference>
<dbReference type="Proteomes" id="UP001396334">
    <property type="component" value="Unassembled WGS sequence"/>
</dbReference>
<sequence length="260" mass="30352">MKNQITFLDLLPLCVSKSHLSFLNSQSLLKIWWCVVSVVWRTPSERHRRFSRVGGLKRGYRWQRGAVRLKLVLADLWCGKGHGCFRGFYQFQERGLFAFRPLVSSLSITSTGNGKISPEVGAYWFYTVWVCYLFSFDALIFEAMVVQERSTMLSMFVTSTVHFEEVRSPSLEICGYLVVDHASNQGSYRGFPLFMNKVAGSYGMYFEYRLYNERNKVFSCTWAGVKLKITDHIVQCRRGYGRRRCWFGCRRDQGMIYPWS</sequence>
<comment type="caution">
    <text evidence="1">The sequence shown here is derived from an EMBL/GenBank/DDBJ whole genome shotgun (WGS) entry which is preliminary data.</text>
</comment>
<name>A0ABR2QDC8_9ROSI</name>
<gene>
    <name evidence="1" type="ORF">V6N11_083879</name>
</gene>
<organism evidence="1 2">
    <name type="scientific">Hibiscus sabdariffa</name>
    <name type="common">roselle</name>
    <dbReference type="NCBI Taxonomy" id="183260"/>
    <lineage>
        <taxon>Eukaryota</taxon>
        <taxon>Viridiplantae</taxon>
        <taxon>Streptophyta</taxon>
        <taxon>Embryophyta</taxon>
        <taxon>Tracheophyta</taxon>
        <taxon>Spermatophyta</taxon>
        <taxon>Magnoliopsida</taxon>
        <taxon>eudicotyledons</taxon>
        <taxon>Gunneridae</taxon>
        <taxon>Pentapetalae</taxon>
        <taxon>rosids</taxon>
        <taxon>malvids</taxon>
        <taxon>Malvales</taxon>
        <taxon>Malvaceae</taxon>
        <taxon>Malvoideae</taxon>
        <taxon>Hibiscus</taxon>
    </lineage>
</organism>
<keyword evidence="2" id="KW-1185">Reference proteome</keyword>
<accession>A0ABR2QDC8</accession>